<evidence type="ECO:0000313" key="3">
    <source>
        <dbReference type="Proteomes" id="UP001189429"/>
    </source>
</evidence>
<keyword evidence="3" id="KW-1185">Reference proteome</keyword>
<sequence length="123" mass="13457">MFFSHSATECKLSDTCDGINSFEMDFTIYHLALTVAPIFVPEVPRHAPTPLVYTLWNAVEICKGTPLAFPTAADLQACGVACLAQLGCAFFSFSSSSRGCQLTSSCDRIRWMTDCVIYELGAR</sequence>
<comment type="caution">
    <text evidence="2">The sequence shown here is derived from an EMBL/GenBank/DDBJ whole genome shotgun (WGS) entry which is preliminary data.</text>
</comment>
<proteinExistence type="predicted"/>
<reference evidence="2" key="1">
    <citation type="submission" date="2023-10" db="EMBL/GenBank/DDBJ databases">
        <authorList>
            <person name="Chen Y."/>
            <person name="Shah S."/>
            <person name="Dougan E. K."/>
            <person name="Thang M."/>
            <person name="Chan C."/>
        </authorList>
    </citation>
    <scope>NUCLEOTIDE SEQUENCE [LARGE SCALE GENOMIC DNA]</scope>
</reference>
<gene>
    <name evidence="2" type="ORF">PCOR1329_LOCUS50061</name>
</gene>
<feature type="domain" description="Apple" evidence="1">
    <location>
        <begin position="71"/>
        <end position="105"/>
    </location>
</feature>
<organism evidence="2 3">
    <name type="scientific">Prorocentrum cordatum</name>
    <dbReference type="NCBI Taxonomy" id="2364126"/>
    <lineage>
        <taxon>Eukaryota</taxon>
        <taxon>Sar</taxon>
        <taxon>Alveolata</taxon>
        <taxon>Dinophyceae</taxon>
        <taxon>Prorocentrales</taxon>
        <taxon>Prorocentraceae</taxon>
        <taxon>Prorocentrum</taxon>
    </lineage>
</organism>
<protein>
    <recommendedName>
        <fullName evidence="1">Apple domain-containing protein</fullName>
    </recommendedName>
</protein>
<dbReference type="InterPro" id="IPR003609">
    <property type="entry name" value="Pan_app"/>
</dbReference>
<evidence type="ECO:0000259" key="1">
    <source>
        <dbReference type="Pfam" id="PF00024"/>
    </source>
</evidence>
<dbReference type="Proteomes" id="UP001189429">
    <property type="component" value="Unassembled WGS sequence"/>
</dbReference>
<name>A0ABN9UN86_9DINO</name>
<evidence type="ECO:0000313" key="2">
    <source>
        <dbReference type="EMBL" id="CAK0861365.1"/>
    </source>
</evidence>
<dbReference type="EMBL" id="CAUYUJ010016059">
    <property type="protein sequence ID" value="CAK0861365.1"/>
    <property type="molecule type" value="Genomic_DNA"/>
</dbReference>
<dbReference type="Pfam" id="PF00024">
    <property type="entry name" value="PAN_1"/>
    <property type="match status" value="1"/>
</dbReference>
<accession>A0ABN9UN86</accession>
<dbReference type="Gene3D" id="3.50.4.10">
    <property type="entry name" value="Hepatocyte Growth Factor"/>
    <property type="match status" value="1"/>
</dbReference>